<proteinExistence type="predicted"/>
<name>A0A2P8HFP6_9BACI</name>
<dbReference type="Pfam" id="PF13384">
    <property type="entry name" value="HTH_23"/>
    <property type="match status" value="1"/>
</dbReference>
<dbReference type="SUPFAM" id="SSF46689">
    <property type="entry name" value="Homeodomain-like"/>
    <property type="match status" value="1"/>
</dbReference>
<sequence>MAKGQKHRDPEFQQYVSKMIVQDGHSIVKISKELDIPYSTIQKWVRKFRDQQRKEKQEAQSQLLTASEYKEMLEKEKQERLELEEENEILKKAMHIFTQEKS</sequence>
<reference evidence="2 3" key="1">
    <citation type="submission" date="2018-03" db="EMBL/GenBank/DDBJ databases">
        <title>Genomic Encyclopedia of Type Strains, Phase III (KMG-III): the genomes of soil and plant-associated and newly described type strains.</title>
        <authorList>
            <person name="Whitman W."/>
        </authorList>
    </citation>
    <scope>NUCLEOTIDE SEQUENCE [LARGE SCALE GENOMIC DNA]</scope>
    <source>
        <strain evidence="2 3">CGMCC 1.07653</strain>
    </source>
</reference>
<accession>A0A2P8HFP6</accession>
<keyword evidence="1" id="KW-0175">Coiled coil</keyword>
<dbReference type="Gene3D" id="1.10.10.60">
    <property type="entry name" value="Homeodomain-like"/>
    <property type="match status" value="1"/>
</dbReference>
<evidence type="ECO:0000313" key="2">
    <source>
        <dbReference type="EMBL" id="PSL45049.1"/>
    </source>
</evidence>
<dbReference type="EMBL" id="PYAV01000007">
    <property type="protein sequence ID" value="PSL45049.1"/>
    <property type="molecule type" value="Genomic_DNA"/>
</dbReference>
<feature type="coiled-coil region" evidence="1">
    <location>
        <begin position="56"/>
        <end position="100"/>
    </location>
</feature>
<evidence type="ECO:0000313" key="3">
    <source>
        <dbReference type="Proteomes" id="UP000242310"/>
    </source>
</evidence>
<protein>
    <submittedName>
        <fullName evidence="2">Transposase</fullName>
    </submittedName>
</protein>
<dbReference type="AlphaFoldDB" id="A0A2P8HFP6"/>
<dbReference type="Proteomes" id="UP000242310">
    <property type="component" value="Unassembled WGS sequence"/>
</dbReference>
<keyword evidence="3" id="KW-1185">Reference proteome</keyword>
<gene>
    <name evidence="2" type="ORF">B0H94_10754</name>
</gene>
<organism evidence="2 3">
    <name type="scientific">Salsuginibacillus halophilus</name>
    <dbReference type="NCBI Taxonomy" id="517424"/>
    <lineage>
        <taxon>Bacteria</taxon>
        <taxon>Bacillati</taxon>
        <taxon>Bacillota</taxon>
        <taxon>Bacilli</taxon>
        <taxon>Bacillales</taxon>
        <taxon>Bacillaceae</taxon>
        <taxon>Salsuginibacillus</taxon>
    </lineage>
</organism>
<dbReference type="RefSeq" id="WP_181315314.1">
    <property type="nucleotide sequence ID" value="NZ_PYAV01000007.1"/>
</dbReference>
<dbReference type="InterPro" id="IPR009057">
    <property type="entry name" value="Homeodomain-like_sf"/>
</dbReference>
<evidence type="ECO:0000256" key="1">
    <source>
        <dbReference type="SAM" id="Coils"/>
    </source>
</evidence>
<comment type="caution">
    <text evidence="2">The sequence shown here is derived from an EMBL/GenBank/DDBJ whole genome shotgun (WGS) entry which is preliminary data.</text>
</comment>